<evidence type="ECO:0000313" key="3">
    <source>
        <dbReference type="EMBL" id="KAF7196277.1"/>
    </source>
</evidence>
<evidence type="ECO:0000313" key="4">
    <source>
        <dbReference type="Proteomes" id="UP000660729"/>
    </source>
</evidence>
<name>A0A8H6RS37_9PEZI</name>
<evidence type="ECO:0000256" key="1">
    <source>
        <dbReference type="SAM" id="Phobius"/>
    </source>
</evidence>
<dbReference type="EMBL" id="JABCIY010000027">
    <property type="protein sequence ID" value="KAF7196277.1"/>
    <property type="molecule type" value="Genomic_DNA"/>
</dbReference>
<keyword evidence="1" id="KW-1133">Transmembrane helix</keyword>
<keyword evidence="4" id="KW-1185">Reference proteome</keyword>
<feature type="transmembrane region" description="Helical" evidence="1">
    <location>
        <begin position="37"/>
        <end position="55"/>
    </location>
</feature>
<dbReference type="GO" id="GO:0016740">
    <property type="term" value="F:transferase activity"/>
    <property type="evidence" value="ECO:0007669"/>
    <property type="project" value="UniProtKB-KW"/>
</dbReference>
<accession>A0A8H6RS37</accession>
<dbReference type="AlphaFoldDB" id="A0A8H6RS37"/>
<gene>
    <name evidence="3" type="ORF">HII31_02344</name>
</gene>
<dbReference type="Pfam" id="PF01755">
    <property type="entry name" value="Glyco_transf_25"/>
    <property type="match status" value="1"/>
</dbReference>
<evidence type="ECO:0000259" key="2">
    <source>
        <dbReference type="Pfam" id="PF01755"/>
    </source>
</evidence>
<keyword evidence="3" id="KW-0808">Transferase</keyword>
<protein>
    <submittedName>
        <fullName evidence="3">Glycosyltransferase 25 family member</fullName>
    </submittedName>
</protein>
<dbReference type="InterPro" id="IPR002654">
    <property type="entry name" value="Glyco_trans_25"/>
</dbReference>
<dbReference type="CDD" id="cd06532">
    <property type="entry name" value="Glyco_transf_25"/>
    <property type="match status" value="1"/>
</dbReference>
<comment type="caution">
    <text evidence="3">The sequence shown here is derived from an EMBL/GenBank/DDBJ whole genome shotgun (WGS) entry which is preliminary data.</text>
</comment>
<reference evidence="3" key="1">
    <citation type="submission" date="2020-04" db="EMBL/GenBank/DDBJ databases">
        <title>Draft genome resource of the tomato pathogen Pseudocercospora fuligena.</title>
        <authorList>
            <person name="Zaccaron A."/>
        </authorList>
    </citation>
    <scope>NUCLEOTIDE SEQUENCE</scope>
    <source>
        <strain evidence="3">PF001</strain>
    </source>
</reference>
<dbReference type="OrthoDB" id="47375at2759"/>
<keyword evidence="1" id="KW-0812">Transmembrane</keyword>
<proteinExistence type="predicted"/>
<keyword evidence="1" id="KW-0472">Membrane</keyword>
<organism evidence="3 4">
    <name type="scientific">Pseudocercospora fuligena</name>
    <dbReference type="NCBI Taxonomy" id="685502"/>
    <lineage>
        <taxon>Eukaryota</taxon>
        <taxon>Fungi</taxon>
        <taxon>Dikarya</taxon>
        <taxon>Ascomycota</taxon>
        <taxon>Pezizomycotina</taxon>
        <taxon>Dothideomycetes</taxon>
        <taxon>Dothideomycetidae</taxon>
        <taxon>Mycosphaerellales</taxon>
        <taxon>Mycosphaerellaceae</taxon>
        <taxon>Pseudocercospora</taxon>
    </lineage>
</organism>
<feature type="domain" description="Glycosyl transferase family 25" evidence="2">
    <location>
        <begin position="80"/>
        <end position="290"/>
    </location>
</feature>
<sequence>MDFSQSWSRAKHTSLANFSFQNETAATRVRSARMARTWIVCIFSVLITLVIFLYPNSRTSSNRLNTTSDDSIFNRTLGFHRNYVLSLPARTDRREKFQVAASFAGFDVEFIDGVLSEDVSSKATPLNWKAENVGPGVLGSWRGHMNVLQKIVNENIQTALIWEDDADFDPALKQQLQKFATGVKALLPSTSSSSSSSPYGRGWDFLWLGHSKLGPSDNQTEFYVLENDQTTPAVRNRYGKWWNHKHSPLEASEDTTRLIFKAGNGGVGMYAYAVTYESARKALVALSVIPRDGAVDVAYRNFCKGAFGIEFACYGPFPTLIGTHRAAGWAERSSDNNVGEKGRWVDEVTADVKFSTMLNLQRLANEDEFVEAQWAGEDGKKELRRVNEPLNGAVGGLRNIDLLSAPPPSWMPSDAR</sequence>
<dbReference type="Proteomes" id="UP000660729">
    <property type="component" value="Unassembled WGS sequence"/>
</dbReference>